<evidence type="ECO:0000256" key="1">
    <source>
        <dbReference type="SAM" id="MobiDB-lite"/>
    </source>
</evidence>
<proteinExistence type="predicted"/>
<name>A0AAW2IAJ2_9NEOP</name>
<organism evidence="2">
    <name type="scientific">Menopon gallinae</name>
    <name type="common">poultry shaft louse</name>
    <dbReference type="NCBI Taxonomy" id="328185"/>
    <lineage>
        <taxon>Eukaryota</taxon>
        <taxon>Metazoa</taxon>
        <taxon>Ecdysozoa</taxon>
        <taxon>Arthropoda</taxon>
        <taxon>Hexapoda</taxon>
        <taxon>Insecta</taxon>
        <taxon>Pterygota</taxon>
        <taxon>Neoptera</taxon>
        <taxon>Paraneoptera</taxon>
        <taxon>Psocodea</taxon>
        <taxon>Troctomorpha</taxon>
        <taxon>Phthiraptera</taxon>
        <taxon>Amblycera</taxon>
        <taxon>Menoponidae</taxon>
        <taxon>Menopon</taxon>
    </lineage>
</organism>
<dbReference type="EMBL" id="JARGDH010000001">
    <property type="protein sequence ID" value="KAL0278886.1"/>
    <property type="molecule type" value="Genomic_DNA"/>
</dbReference>
<sequence>MIPKKHQLPGRNRGSLFKERKGGKRNKLKTWSRGIFPLPFPNRGCLYEVDRGEMLRERQEKPQTKDAINGRVGNPRTEKKCRSLWSEFTPEEITAVRKFQQQQRLRSGNQKGMDVTRGGRPERARYKNFIMSTVQQQAVQATGRG</sequence>
<evidence type="ECO:0008006" key="3">
    <source>
        <dbReference type="Google" id="ProtNLM"/>
    </source>
</evidence>
<feature type="region of interest" description="Disordered" evidence="1">
    <location>
        <begin position="57"/>
        <end position="76"/>
    </location>
</feature>
<accession>A0AAW2IAJ2</accession>
<evidence type="ECO:0000313" key="2">
    <source>
        <dbReference type="EMBL" id="KAL0278886.1"/>
    </source>
</evidence>
<feature type="compositionally biased region" description="Polar residues" evidence="1">
    <location>
        <begin position="99"/>
        <end position="110"/>
    </location>
</feature>
<feature type="region of interest" description="Disordered" evidence="1">
    <location>
        <begin position="99"/>
        <end position="122"/>
    </location>
</feature>
<gene>
    <name evidence="2" type="ORF">PYX00_000568</name>
</gene>
<dbReference type="AlphaFoldDB" id="A0AAW2IAJ2"/>
<comment type="caution">
    <text evidence="2">The sequence shown here is derived from an EMBL/GenBank/DDBJ whole genome shotgun (WGS) entry which is preliminary data.</text>
</comment>
<feature type="compositionally biased region" description="Basic residues" evidence="1">
    <location>
        <begin position="21"/>
        <end position="30"/>
    </location>
</feature>
<feature type="region of interest" description="Disordered" evidence="1">
    <location>
        <begin position="1"/>
        <end position="30"/>
    </location>
</feature>
<protein>
    <recommendedName>
        <fullName evidence="3">HNH homing endonuclease</fullName>
    </recommendedName>
</protein>
<reference evidence="2" key="1">
    <citation type="journal article" date="2024" name="Gigascience">
        <title>Chromosome-level genome of the poultry shaft louse Menopon gallinae provides insight into the host-switching and adaptive evolution of parasitic lice.</title>
        <authorList>
            <person name="Xu Y."/>
            <person name="Ma L."/>
            <person name="Liu S."/>
            <person name="Liang Y."/>
            <person name="Liu Q."/>
            <person name="He Z."/>
            <person name="Tian L."/>
            <person name="Duan Y."/>
            <person name="Cai W."/>
            <person name="Li H."/>
            <person name="Song F."/>
        </authorList>
    </citation>
    <scope>NUCLEOTIDE SEQUENCE</scope>
    <source>
        <strain evidence="2">Cailab_2023a</strain>
    </source>
</reference>